<comment type="similarity">
    <text evidence="5">Belongs to the zinc-containing alcohol dehydrogenase family.</text>
</comment>
<keyword evidence="9" id="KW-1185">Reference proteome</keyword>
<evidence type="ECO:0000259" key="6">
    <source>
        <dbReference type="Pfam" id="PF00107"/>
    </source>
</evidence>
<feature type="domain" description="Alcohol dehydrogenase-like C-terminal" evidence="6">
    <location>
        <begin position="182"/>
        <end position="298"/>
    </location>
</feature>
<dbReference type="GO" id="GO:0008270">
    <property type="term" value="F:zinc ion binding"/>
    <property type="evidence" value="ECO:0007669"/>
    <property type="project" value="InterPro"/>
</dbReference>
<dbReference type="KEGG" id="euz:DVS28_a4670"/>
<evidence type="ECO:0000256" key="2">
    <source>
        <dbReference type="ARBA" id="ARBA00022723"/>
    </source>
</evidence>
<evidence type="ECO:0000313" key="9">
    <source>
        <dbReference type="Proteomes" id="UP000264006"/>
    </source>
</evidence>
<dbReference type="RefSeq" id="WP_114593529.1">
    <property type="nucleotide sequence ID" value="NZ_CP031165.1"/>
</dbReference>
<dbReference type="InterPro" id="IPR013149">
    <property type="entry name" value="ADH-like_C"/>
</dbReference>
<reference evidence="8 9" key="1">
    <citation type="submission" date="2018-09" db="EMBL/GenBank/DDBJ databases">
        <title>Complete genome sequence of Euzebya sp. DY32-46 isolated from seawater of Pacific Ocean.</title>
        <authorList>
            <person name="Xu L."/>
            <person name="Wu Y.-H."/>
            <person name="Xu X.-W."/>
        </authorList>
    </citation>
    <scope>NUCLEOTIDE SEQUENCE [LARGE SCALE GENOMIC DNA]</scope>
    <source>
        <strain evidence="8 9">DY32-46</strain>
    </source>
</reference>
<dbReference type="Pfam" id="PF00107">
    <property type="entry name" value="ADH_zinc_N"/>
    <property type="match status" value="1"/>
</dbReference>
<dbReference type="InterPro" id="IPR036291">
    <property type="entry name" value="NAD(P)-bd_dom_sf"/>
</dbReference>
<evidence type="ECO:0000256" key="5">
    <source>
        <dbReference type="RuleBase" id="RU361277"/>
    </source>
</evidence>
<dbReference type="Pfam" id="PF08240">
    <property type="entry name" value="ADH_N"/>
    <property type="match status" value="1"/>
</dbReference>
<proteinExistence type="inferred from homology"/>
<dbReference type="PANTHER" id="PTHR42813">
    <property type="entry name" value="ZINC-TYPE ALCOHOL DEHYDROGENASE-LIKE"/>
    <property type="match status" value="1"/>
</dbReference>
<dbReference type="EMBL" id="CP031165">
    <property type="protein sequence ID" value="AXV09331.1"/>
    <property type="molecule type" value="Genomic_DNA"/>
</dbReference>
<dbReference type="InterPro" id="IPR002328">
    <property type="entry name" value="ADH_Zn_CS"/>
</dbReference>
<dbReference type="InterPro" id="IPR011032">
    <property type="entry name" value="GroES-like_sf"/>
</dbReference>
<evidence type="ECO:0000256" key="3">
    <source>
        <dbReference type="ARBA" id="ARBA00022833"/>
    </source>
</evidence>
<keyword evidence="4" id="KW-0560">Oxidoreductase</keyword>
<organism evidence="8 9">
    <name type="scientific">Euzebya pacifica</name>
    <dbReference type="NCBI Taxonomy" id="1608957"/>
    <lineage>
        <taxon>Bacteria</taxon>
        <taxon>Bacillati</taxon>
        <taxon>Actinomycetota</taxon>
        <taxon>Nitriliruptoria</taxon>
        <taxon>Euzebyales</taxon>
    </lineage>
</organism>
<dbReference type="Gene3D" id="3.40.50.720">
    <property type="entry name" value="NAD(P)-binding Rossmann-like Domain"/>
    <property type="match status" value="1"/>
</dbReference>
<dbReference type="GO" id="GO:0016491">
    <property type="term" value="F:oxidoreductase activity"/>
    <property type="evidence" value="ECO:0007669"/>
    <property type="project" value="UniProtKB-KW"/>
</dbReference>
<protein>
    <submittedName>
        <fullName evidence="8">Threonine dehydrogenase and related Zn-dependent dehydrogenase</fullName>
    </submittedName>
</protein>
<evidence type="ECO:0000259" key="7">
    <source>
        <dbReference type="Pfam" id="PF08240"/>
    </source>
</evidence>
<dbReference type="SUPFAM" id="SSF51735">
    <property type="entry name" value="NAD(P)-binding Rossmann-fold domains"/>
    <property type="match status" value="1"/>
</dbReference>
<dbReference type="PROSITE" id="PS00059">
    <property type="entry name" value="ADH_ZINC"/>
    <property type="match status" value="1"/>
</dbReference>
<dbReference type="Proteomes" id="UP000264006">
    <property type="component" value="Chromosome"/>
</dbReference>
<feature type="domain" description="Alcohol dehydrogenase-like N-terminal" evidence="7">
    <location>
        <begin position="25"/>
        <end position="132"/>
    </location>
</feature>
<evidence type="ECO:0000313" key="8">
    <source>
        <dbReference type="EMBL" id="AXV09331.1"/>
    </source>
</evidence>
<accession>A0A346Y4D4</accession>
<keyword evidence="3 5" id="KW-0862">Zinc</keyword>
<name>A0A346Y4D4_9ACTN</name>
<evidence type="ECO:0000256" key="4">
    <source>
        <dbReference type="ARBA" id="ARBA00023002"/>
    </source>
</evidence>
<comment type="cofactor">
    <cofactor evidence="1 5">
        <name>Zn(2+)</name>
        <dbReference type="ChEBI" id="CHEBI:29105"/>
    </cofactor>
</comment>
<dbReference type="SUPFAM" id="SSF50129">
    <property type="entry name" value="GroES-like"/>
    <property type="match status" value="1"/>
</dbReference>
<dbReference type="InterPro" id="IPR013154">
    <property type="entry name" value="ADH-like_N"/>
</dbReference>
<dbReference type="AlphaFoldDB" id="A0A346Y4D4"/>
<evidence type="ECO:0000256" key="1">
    <source>
        <dbReference type="ARBA" id="ARBA00001947"/>
    </source>
</evidence>
<sequence length="345" mass="35037">MRGVVFQGPERVEVAEVPDPRVVEPTDAVIAVTRAGLCGSDLHPWTGTEPAAAGVVCGHEAVGRVVAVGADVRTVTPGDDVIACFTTSCGRCGPCREGLTARCVHGQLLGWAPPGRPAEGLHGAQAQLLRVPLADGTLVHRPGDISDDAAVLLADNAPTAWYAARRAEVADGARVGVIGLGAVGLCAVASCLALGASAVVAVDPVPSRRAAADRLGASTSAPDDEGLVAAGLDAVIDAAGPPSAQRLAAAMVRPGGIVSIIAVQTAEAFGISPVTAYDRNLTIRAGRAPVRAMLEEVLPAITAGSLRLPVEEVVTHPGLPLADAPEAYARFAAREDRMVKVTFAP</sequence>
<dbReference type="Gene3D" id="3.90.180.10">
    <property type="entry name" value="Medium-chain alcohol dehydrogenases, catalytic domain"/>
    <property type="match status" value="1"/>
</dbReference>
<gene>
    <name evidence="8" type="ORF">DVS28_a4670</name>
</gene>
<keyword evidence="2 5" id="KW-0479">Metal-binding</keyword>
<dbReference type="PANTHER" id="PTHR42813:SF2">
    <property type="entry name" value="DEHYDROGENASE, ZINC-CONTAINING, PUTATIVE (AFU_ORTHOLOGUE AFUA_2G02810)-RELATED"/>
    <property type="match status" value="1"/>
</dbReference>
<dbReference type="OrthoDB" id="241504at2"/>